<dbReference type="Proteomes" id="UP000008207">
    <property type="component" value="Chromosome"/>
</dbReference>
<protein>
    <submittedName>
        <fullName evidence="2">Acetyltransferase (Isoleucine patch superfamily)-like protein</fullName>
    </submittedName>
</protein>
<accession>B8ISS1</accession>
<sequence>MTDISTLALPGESRAEVAPRDLPGAPDLADPALRRSKRLTLLLGLLGRRLSGRWVWRLARRWEGGDATSYTLRKVLWERTGVSVGAHSYGSLLFPVDHPRTGLRIGRYVSLAQTAFWSFNHPTDRISTSPAFYEGGTYGHVGNLPAPPPRLDVGHDAWVGDYVVITPGCRRIGIGAVIGAGAVVTRDVPDFAIAVGAPARVIRYRFSEPVRERLLQSRWWELSPEELRPWRDAMTKPASDAEALRALEAIAARIRTAA</sequence>
<dbReference type="InterPro" id="IPR011004">
    <property type="entry name" value="Trimer_LpxA-like_sf"/>
</dbReference>
<dbReference type="PANTHER" id="PTHR43300:SF11">
    <property type="entry name" value="ACETYLTRANSFERASE RV3034C-RELATED"/>
    <property type="match status" value="1"/>
</dbReference>
<dbReference type="PANTHER" id="PTHR43300">
    <property type="entry name" value="ACETYLTRANSFERASE"/>
    <property type="match status" value="1"/>
</dbReference>
<organism evidence="2 3">
    <name type="scientific">Methylobacterium nodulans (strain LMG 21967 / CNCM I-2342 / ORS 2060)</name>
    <dbReference type="NCBI Taxonomy" id="460265"/>
    <lineage>
        <taxon>Bacteria</taxon>
        <taxon>Pseudomonadati</taxon>
        <taxon>Pseudomonadota</taxon>
        <taxon>Alphaproteobacteria</taxon>
        <taxon>Hyphomicrobiales</taxon>
        <taxon>Methylobacteriaceae</taxon>
        <taxon>Methylobacterium</taxon>
    </lineage>
</organism>
<gene>
    <name evidence="2" type="ordered locus">Mnod_5892</name>
</gene>
<dbReference type="Gene3D" id="2.160.10.10">
    <property type="entry name" value="Hexapeptide repeat proteins"/>
    <property type="match status" value="1"/>
</dbReference>
<dbReference type="RefSeq" id="WP_015932318.1">
    <property type="nucleotide sequence ID" value="NC_011894.1"/>
</dbReference>
<dbReference type="SUPFAM" id="SSF51161">
    <property type="entry name" value="Trimeric LpxA-like enzymes"/>
    <property type="match status" value="1"/>
</dbReference>
<dbReference type="InterPro" id="IPR050179">
    <property type="entry name" value="Trans_hexapeptide_repeat"/>
</dbReference>
<evidence type="ECO:0000313" key="2">
    <source>
        <dbReference type="EMBL" id="ACL60720.1"/>
    </source>
</evidence>
<dbReference type="CDD" id="cd03349">
    <property type="entry name" value="LbH_XAT"/>
    <property type="match status" value="1"/>
</dbReference>
<dbReference type="AlphaFoldDB" id="B8ISS1"/>
<dbReference type="STRING" id="460265.Mnod_5892"/>
<reference evidence="2 3" key="1">
    <citation type="submission" date="2009-01" db="EMBL/GenBank/DDBJ databases">
        <title>Complete sequence of chromosome of Methylobacterium nodulans ORS 2060.</title>
        <authorList>
            <consortium name="US DOE Joint Genome Institute"/>
            <person name="Lucas S."/>
            <person name="Copeland A."/>
            <person name="Lapidus A."/>
            <person name="Glavina del Rio T."/>
            <person name="Dalin E."/>
            <person name="Tice H."/>
            <person name="Bruce D."/>
            <person name="Goodwin L."/>
            <person name="Pitluck S."/>
            <person name="Sims D."/>
            <person name="Brettin T."/>
            <person name="Detter J.C."/>
            <person name="Han C."/>
            <person name="Larimer F."/>
            <person name="Land M."/>
            <person name="Hauser L."/>
            <person name="Kyrpides N."/>
            <person name="Ivanova N."/>
            <person name="Marx C.J."/>
            <person name="Richardson P."/>
        </authorList>
    </citation>
    <scope>NUCLEOTIDE SEQUENCE [LARGE SCALE GENOMIC DNA]</scope>
    <source>
        <strain evidence="3">LMG 21967 / CNCM I-2342 / ORS 2060</strain>
    </source>
</reference>
<keyword evidence="2" id="KW-0808">Transferase</keyword>
<dbReference type="HOGENOM" id="CLU_051638_5_1_5"/>
<evidence type="ECO:0000256" key="1">
    <source>
        <dbReference type="ARBA" id="ARBA00007274"/>
    </source>
</evidence>
<evidence type="ECO:0000313" key="3">
    <source>
        <dbReference type="Proteomes" id="UP000008207"/>
    </source>
</evidence>
<name>B8ISS1_METNO</name>
<comment type="similarity">
    <text evidence="1">Belongs to the transferase hexapeptide repeat family.</text>
</comment>
<dbReference type="GO" id="GO:0016740">
    <property type="term" value="F:transferase activity"/>
    <property type="evidence" value="ECO:0007669"/>
    <property type="project" value="UniProtKB-KW"/>
</dbReference>
<keyword evidence="3" id="KW-1185">Reference proteome</keyword>
<dbReference type="eggNOG" id="COG0110">
    <property type="taxonomic scope" value="Bacteria"/>
</dbReference>
<dbReference type="KEGG" id="mno:Mnod_5892"/>
<dbReference type="EMBL" id="CP001349">
    <property type="protein sequence ID" value="ACL60720.1"/>
    <property type="molecule type" value="Genomic_DNA"/>
</dbReference>
<proteinExistence type="inferred from homology"/>